<name>A0ABP1FZT4_9CHLO</name>
<feature type="region of interest" description="Disordered" evidence="1">
    <location>
        <begin position="371"/>
        <end position="444"/>
    </location>
</feature>
<evidence type="ECO:0000313" key="3">
    <source>
        <dbReference type="Proteomes" id="UP001497392"/>
    </source>
</evidence>
<dbReference type="EMBL" id="CAXHTA020000009">
    <property type="protein sequence ID" value="CAL5224010.1"/>
    <property type="molecule type" value="Genomic_DNA"/>
</dbReference>
<organism evidence="2 3">
    <name type="scientific">Coccomyxa viridis</name>
    <dbReference type="NCBI Taxonomy" id="1274662"/>
    <lineage>
        <taxon>Eukaryota</taxon>
        <taxon>Viridiplantae</taxon>
        <taxon>Chlorophyta</taxon>
        <taxon>core chlorophytes</taxon>
        <taxon>Trebouxiophyceae</taxon>
        <taxon>Trebouxiophyceae incertae sedis</taxon>
        <taxon>Coccomyxaceae</taxon>
        <taxon>Coccomyxa</taxon>
    </lineage>
</organism>
<accession>A0ABP1FZT4</accession>
<dbReference type="InterPro" id="IPR051412">
    <property type="entry name" value="Formin_Homology_Diaphanous_sf"/>
</dbReference>
<dbReference type="PANTHER" id="PTHR45691">
    <property type="entry name" value="PROTEIN DIAPHANOUS"/>
    <property type="match status" value="1"/>
</dbReference>
<proteinExistence type="predicted"/>
<comment type="caution">
    <text evidence="2">The sequence shown here is derived from an EMBL/GenBank/DDBJ whole genome shotgun (WGS) entry which is preliminary data.</text>
</comment>
<gene>
    <name evidence="2" type="primary">g6629</name>
    <name evidence="2" type="ORF">VP750_LOCUS5669</name>
</gene>
<evidence type="ECO:0000256" key="1">
    <source>
        <dbReference type="SAM" id="MobiDB-lite"/>
    </source>
</evidence>
<reference evidence="2 3" key="1">
    <citation type="submission" date="2024-06" db="EMBL/GenBank/DDBJ databases">
        <authorList>
            <person name="Kraege A."/>
            <person name="Thomma B."/>
        </authorList>
    </citation>
    <scope>NUCLEOTIDE SEQUENCE [LARGE SCALE GENOMIC DNA]</scope>
</reference>
<keyword evidence="3" id="KW-1185">Reference proteome</keyword>
<dbReference type="Proteomes" id="UP001497392">
    <property type="component" value="Unassembled WGS sequence"/>
</dbReference>
<dbReference type="PANTHER" id="PTHR45691:SF6">
    <property type="entry name" value="PROTEIN DIAPHANOUS"/>
    <property type="match status" value="1"/>
</dbReference>
<feature type="compositionally biased region" description="Pro residues" evidence="1">
    <location>
        <begin position="378"/>
        <end position="438"/>
    </location>
</feature>
<sequence>MAGHAAAQINVTTFITALSLTNIQPTFGQLEGYGTQIQVPTGQPNPPGGIVSFLNGTTTLQTANVAVAGPNVTVVGNSTVVNATDTTPLPVGTYNIFNSAYAGFSQTVAGVTTNWLPSSSLTLVPTLSFTVVPAQPANTTIATQITALSLNNIFPVYGQFAGYGTQITVPQGSSVPQGNIIFLNGSTVLATVSLTGSGAVISGNNVIVNATDPTPLPVGIYNAFQSLYPGFSTTSSTNNVTTTWLGSTSTTNVPNLSFQVLPASTALTFNFTSFTLSNFTQSFFLNITNVNRTNVVPAGPTYEVITNLNTGQQVGNYSLVYTQLNSNTISASLPSTFNATASLGVGNYSAVITYYPTSNFAQPTPLTVQFSITNQNIPGPPVPVSPSPPPPPSPGVLPSPPPPPGVIPPPPSPPGIPAPPPPPPGVVFPPPPPPPGTPVNPNGPYKTVTQLDVYFEKQKDWSTWLKSCKSTNLIFTAAVTGPTQSMVPMTGYVEFTLVPAGTPIGQGGIVPDKRLGLASVTIVKQPGNSGVYGVPPAGSYTVMASYSGDINGTYGPSSATAPLYISSNCASYCQSCTNSMVGSHWGSQGLLGWISSSWSEADDAASKFAYSNNYAGDGSVNGQLFPKGSYYNGNNLPYSTPGAYYTPQSSCNSGCMTPISTASYSFQAVSGGEPKSHAG</sequence>
<evidence type="ECO:0000313" key="2">
    <source>
        <dbReference type="EMBL" id="CAL5224010.1"/>
    </source>
</evidence>
<protein>
    <submittedName>
        <fullName evidence="2">G6629 protein</fullName>
    </submittedName>
</protein>